<evidence type="ECO:0000313" key="1">
    <source>
        <dbReference type="EMBL" id="MBF6637080.1"/>
    </source>
</evidence>
<reference evidence="1" key="3">
    <citation type="submission" date="2020-11" db="EMBL/GenBank/DDBJ databases">
        <authorList>
            <person name="Lee S.D."/>
        </authorList>
    </citation>
    <scope>NUCLEOTIDE SEQUENCE</scope>
    <source>
        <strain evidence="1">SAP-2</strain>
    </source>
</reference>
<evidence type="ECO:0000313" key="2">
    <source>
        <dbReference type="EMBL" id="ORJ19029.1"/>
    </source>
</evidence>
<proteinExistence type="predicted"/>
<dbReference type="Proteomes" id="UP000705283">
    <property type="component" value="Unassembled WGS sequence"/>
</dbReference>
<dbReference type="EMBL" id="MRWD01000074">
    <property type="protein sequence ID" value="ORJ19029.1"/>
    <property type="molecule type" value="Genomic_DNA"/>
</dbReference>
<keyword evidence="3" id="KW-1185">Reference proteome</keyword>
<dbReference type="AlphaFoldDB" id="A0AA41BWB9"/>
<name>A0AA41BWB9_9GAMM</name>
<dbReference type="EMBL" id="JADMKS010000004">
    <property type="protein sequence ID" value="MBF6637080.1"/>
    <property type="molecule type" value="Genomic_DNA"/>
</dbReference>
<evidence type="ECO:0000313" key="4">
    <source>
        <dbReference type="Proteomes" id="UP000705283"/>
    </source>
</evidence>
<reference evidence="1" key="4">
    <citation type="submission" date="2022-09" db="EMBL/GenBank/DDBJ databases">
        <title>Rouxiella aceris sp. nov., isolated from tree sap and emended description of the genus Rhouxiella.</title>
        <authorList>
            <person name="Kim I.S."/>
        </authorList>
    </citation>
    <scope>NUCLEOTIDE SEQUENCE</scope>
    <source>
        <strain evidence="1">SAP-2</strain>
    </source>
</reference>
<accession>A0AA41BWB9</accession>
<reference evidence="2 3" key="2">
    <citation type="journal article" date="2017" name="Int. J. Syst. Evol. Microbiol.">
        <title>Rouxiella badensis sp. nov. and Rouxiella silvae sp. nov. isolated from peat bog soil in Germany and emendation of the genus description.</title>
        <authorList>
            <person name="Le Fleche-Mateos A."/>
            <person name="Kugler J.H."/>
            <person name="Hansen S.H."/>
            <person name="Syldatk C."/>
            <person name="Hausmann R."/>
            <person name="Lomprez F."/>
            <person name="Vandenbogaert M."/>
            <person name="Manuguerra J.C."/>
            <person name="Grimont P.A."/>
        </authorList>
    </citation>
    <scope>NUCLEOTIDE SEQUENCE [LARGE SCALE GENOMIC DNA]</scope>
    <source>
        <strain evidence="2 3">213</strain>
    </source>
</reference>
<comment type="caution">
    <text evidence="1">The sequence shown here is derived from an EMBL/GenBank/DDBJ whole genome shotgun (WGS) entry which is preliminary data.</text>
</comment>
<reference evidence="2" key="1">
    <citation type="submission" date="2016-12" db="EMBL/GenBank/DDBJ databases">
        <authorList>
            <person name="Le Fleche-Mateos A."/>
        </authorList>
    </citation>
    <scope>NUCLEOTIDE SEQUENCE</scope>
    <source>
        <strain evidence="2">213</strain>
    </source>
</reference>
<organism evidence="1 4">
    <name type="scientific">Rouxiella silvae</name>
    <dbReference type="NCBI Taxonomy" id="1646373"/>
    <lineage>
        <taxon>Bacteria</taxon>
        <taxon>Pseudomonadati</taxon>
        <taxon>Pseudomonadota</taxon>
        <taxon>Gammaproteobacteria</taxon>
        <taxon>Enterobacterales</taxon>
        <taxon>Yersiniaceae</taxon>
        <taxon>Rouxiella</taxon>
    </lineage>
</organism>
<sequence length="95" mass="10804">MARFTVRVELRDPHESDYLELHKAMELRGFSRTLTTNTSGIVYQLPLGEYAYESETMDNVAVGKLVEAIAEKIRTNPMILVTQSAGRYVLNLTRI</sequence>
<dbReference type="Proteomes" id="UP000192722">
    <property type="component" value="Unassembled WGS sequence"/>
</dbReference>
<gene>
    <name evidence="2" type="ORF">BS639_22080</name>
    <name evidence="1" type="ORF">ITX54_10500</name>
</gene>
<evidence type="ECO:0000313" key="3">
    <source>
        <dbReference type="Proteomes" id="UP000192722"/>
    </source>
</evidence>
<dbReference type="RefSeq" id="WP_055771244.1">
    <property type="nucleotide sequence ID" value="NZ_CBCSCF010000003.1"/>
</dbReference>
<protein>
    <submittedName>
        <fullName evidence="1">DUF2622 domain-containing protein</fullName>
    </submittedName>
</protein>